<evidence type="ECO:0000256" key="13">
    <source>
        <dbReference type="SAM" id="SignalP"/>
    </source>
</evidence>
<name>A0A4V3CII2_9BURK</name>
<proteinExistence type="inferred from homology"/>
<dbReference type="AlphaFoldDB" id="A0A4V3CII2"/>
<keyword evidence="9 16" id="KW-0675">Receptor</keyword>
<dbReference type="PROSITE" id="PS52016">
    <property type="entry name" value="TONB_DEPENDENT_REC_3"/>
    <property type="match status" value="1"/>
</dbReference>
<evidence type="ECO:0000256" key="9">
    <source>
        <dbReference type="ARBA" id="ARBA00023170"/>
    </source>
</evidence>
<keyword evidence="8 11" id="KW-0472">Membrane</keyword>
<comment type="subcellular location">
    <subcellularLocation>
        <location evidence="1 11">Cell outer membrane</location>
        <topology evidence="1 11">Multi-pass membrane protein</topology>
    </subcellularLocation>
</comment>
<evidence type="ECO:0000256" key="8">
    <source>
        <dbReference type="ARBA" id="ARBA00023136"/>
    </source>
</evidence>
<feature type="signal peptide" evidence="13">
    <location>
        <begin position="1"/>
        <end position="33"/>
    </location>
</feature>
<keyword evidence="7 12" id="KW-0798">TonB box</keyword>
<dbReference type="PROSITE" id="PS51257">
    <property type="entry name" value="PROKAR_LIPOPROTEIN"/>
    <property type="match status" value="1"/>
</dbReference>
<evidence type="ECO:0000256" key="3">
    <source>
        <dbReference type="ARBA" id="ARBA00022448"/>
    </source>
</evidence>
<feature type="domain" description="TonB-dependent receptor plug" evidence="15">
    <location>
        <begin position="72"/>
        <end position="163"/>
    </location>
</feature>
<dbReference type="Proteomes" id="UP000295357">
    <property type="component" value="Unassembled WGS sequence"/>
</dbReference>
<gene>
    <name evidence="16" type="ORF">DFR39_11083</name>
</gene>
<evidence type="ECO:0000256" key="6">
    <source>
        <dbReference type="ARBA" id="ARBA00022729"/>
    </source>
</evidence>
<evidence type="ECO:0000259" key="15">
    <source>
        <dbReference type="Pfam" id="PF07715"/>
    </source>
</evidence>
<dbReference type="InterPro" id="IPR036942">
    <property type="entry name" value="Beta-barrel_TonB_sf"/>
</dbReference>
<dbReference type="PANTHER" id="PTHR30069">
    <property type="entry name" value="TONB-DEPENDENT OUTER MEMBRANE RECEPTOR"/>
    <property type="match status" value="1"/>
</dbReference>
<evidence type="ECO:0000256" key="12">
    <source>
        <dbReference type="RuleBase" id="RU003357"/>
    </source>
</evidence>
<dbReference type="GO" id="GO:0009279">
    <property type="term" value="C:cell outer membrane"/>
    <property type="evidence" value="ECO:0007669"/>
    <property type="project" value="UniProtKB-SubCell"/>
</dbReference>
<evidence type="ECO:0000259" key="14">
    <source>
        <dbReference type="Pfam" id="PF00593"/>
    </source>
</evidence>
<dbReference type="PANTHER" id="PTHR30069:SF29">
    <property type="entry name" value="HEMOGLOBIN AND HEMOGLOBIN-HAPTOGLOBIN-BINDING PROTEIN 1-RELATED"/>
    <property type="match status" value="1"/>
</dbReference>
<dbReference type="OrthoDB" id="8671598at2"/>
<dbReference type="Gene3D" id="2.170.130.10">
    <property type="entry name" value="TonB-dependent receptor, plug domain"/>
    <property type="match status" value="1"/>
</dbReference>
<keyword evidence="5 11" id="KW-0812">Transmembrane</keyword>
<dbReference type="Pfam" id="PF00593">
    <property type="entry name" value="TonB_dep_Rec_b-barrel"/>
    <property type="match status" value="1"/>
</dbReference>
<keyword evidence="17" id="KW-1185">Reference proteome</keyword>
<dbReference type="Pfam" id="PF07715">
    <property type="entry name" value="Plug"/>
    <property type="match status" value="1"/>
</dbReference>
<feature type="chain" id="PRO_5020674322" evidence="13">
    <location>
        <begin position="34"/>
        <end position="746"/>
    </location>
</feature>
<dbReference type="Gene3D" id="2.40.170.20">
    <property type="entry name" value="TonB-dependent receptor, beta-barrel domain"/>
    <property type="match status" value="1"/>
</dbReference>
<keyword evidence="6 13" id="KW-0732">Signal</keyword>
<dbReference type="GO" id="GO:0015344">
    <property type="term" value="F:siderophore uptake transmembrane transporter activity"/>
    <property type="evidence" value="ECO:0007669"/>
    <property type="project" value="TreeGrafter"/>
</dbReference>
<keyword evidence="3 11" id="KW-0813">Transport</keyword>
<dbReference type="InterPro" id="IPR000531">
    <property type="entry name" value="Beta-barrel_TonB"/>
</dbReference>
<comment type="similarity">
    <text evidence="2 11 12">Belongs to the TonB-dependent receptor family.</text>
</comment>
<accession>A0A4V3CII2</accession>
<evidence type="ECO:0000256" key="2">
    <source>
        <dbReference type="ARBA" id="ARBA00009810"/>
    </source>
</evidence>
<keyword evidence="10 11" id="KW-0998">Cell outer membrane</keyword>
<feature type="domain" description="TonB-dependent receptor-like beta-barrel" evidence="14">
    <location>
        <begin position="272"/>
        <end position="710"/>
    </location>
</feature>
<evidence type="ECO:0000256" key="4">
    <source>
        <dbReference type="ARBA" id="ARBA00022452"/>
    </source>
</evidence>
<evidence type="ECO:0000256" key="7">
    <source>
        <dbReference type="ARBA" id="ARBA00023077"/>
    </source>
</evidence>
<dbReference type="EMBL" id="SNXE01000010">
    <property type="protein sequence ID" value="TDP05657.1"/>
    <property type="molecule type" value="Genomic_DNA"/>
</dbReference>
<evidence type="ECO:0000256" key="11">
    <source>
        <dbReference type="PROSITE-ProRule" id="PRU01360"/>
    </source>
</evidence>
<sequence>MRHLEIVLSFRIRPLSLACTLLALGYACSPAQAQDMPGGESDAGSPRPQAGTRLDRVELSSRVQTDTDLRRRAAVAKQVYGREELDRFGDSNVADVLKRLPGVSVQGNAPRMRGLGAGYTLILINGDPAPPGFQFDQLDPKQVERIEVTKGPTADQSAQAVAGAINIILKDAPRVSQRDLGMRLGYNADRPVGGLNFTWGERVLGGVAVSVPISVFQWRGLNETRTEKRAPGTNGESALSVQEGAQPFWGRGINSSPRLNWKIDDEQSLAVQAFAQDGRWNNRTSFSNQVLTASPILEDDNAGRGGFRTVRANANYQNRLSDSQKLELKLGGQRAEGDFDVQTFRNGMPQRRSVGDNLDRSITQSGKFGQLLGESHSLTVGWDLESRRRDEKREVTELGSPQLPDFDGQPFGARVQRQALFIQDEWELSPQWSTYLGLRGERIVTQSRGLAVEERNTSEVITPLWHLNYKLDPKGRDLIRASLTRSYKAPELNALLGRPALNGLYPDASKPNTQIAPDRVGNPQLKPELATGLDLAFEKYLSAGGMVSVGFFHREIQDLIRNQVVLRTVSWSPVQRWVSTPLNISRASTSGIELELKGRAGELLPSVFDPKLALNLRSSLNYYRSRVKALEGPNNRLDGQQPWSANFGLDYRLSALPMPVVLGGNLGFTPGYTTRQSETQWLEQGRVRSMDLFAQLVLSKQASLRLMANNFAPLDNRSRTLLATDDYTATERQGRTWWGAMLEYKL</sequence>
<dbReference type="CDD" id="cd01347">
    <property type="entry name" value="ligand_gated_channel"/>
    <property type="match status" value="1"/>
</dbReference>
<organism evidence="16 17">
    <name type="scientific">Roseateles asaccharophilus</name>
    <dbReference type="NCBI Taxonomy" id="582607"/>
    <lineage>
        <taxon>Bacteria</taxon>
        <taxon>Pseudomonadati</taxon>
        <taxon>Pseudomonadota</taxon>
        <taxon>Betaproteobacteria</taxon>
        <taxon>Burkholderiales</taxon>
        <taxon>Sphaerotilaceae</taxon>
        <taxon>Roseateles</taxon>
    </lineage>
</organism>
<evidence type="ECO:0000256" key="10">
    <source>
        <dbReference type="ARBA" id="ARBA00023237"/>
    </source>
</evidence>
<keyword evidence="4 11" id="KW-1134">Transmembrane beta strand</keyword>
<dbReference type="GO" id="GO:0044718">
    <property type="term" value="P:siderophore transmembrane transport"/>
    <property type="evidence" value="ECO:0007669"/>
    <property type="project" value="TreeGrafter"/>
</dbReference>
<comment type="caution">
    <text evidence="16">The sequence shown here is derived from an EMBL/GenBank/DDBJ whole genome shotgun (WGS) entry which is preliminary data.</text>
</comment>
<evidence type="ECO:0000256" key="1">
    <source>
        <dbReference type="ARBA" id="ARBA00004571"/>
    </source>
</evidence>
<evidence type="ECO:0000313" key="17">
    <source>
        <dbReference type="Proteomes" id="UP000295357"/>
    </source>
</evidence>
<dbReference type="InterPro" id="IPR012910">
    <property type="entry name" value="Plug_dom"/>
</dbReference>
<evidence type="ECO:0000256" key="5">
    <source>
        <dbReference type="ARBA" id="ARBA00022692"/>
    </source>
</evidence>
<reference evidence="16 17" key="1">
    <citation type="submission" date="2019-03" db="EMBL/GenBank/DDBJ databases">
        <title>Genomic Encyclopedia of Type Strains, Phase IV (KMG-IV): sequencing the most valuable type-strain genomes for metagenomic binning, comparative biology and taxonomic classification.</title>
        <authorList>
            <person name="Goeker M."/>
        </authorList>
    </citation>
    <scope>NUCLEOTIDE SEQUENCE [LARGE SCALE GENOMIC DNA]</scope>
    <source>
        <strain evidence="16 17">DSM 25082</strain>
    </source>
</reference>
<protein>
    <submittedName>
        <fullName evidence="16">Iron complex outermembrane receptor protein</fullName>
    </submittedName>
</protein>
<dbReference type="InterPro" id="IPR039426">
    <property type="entry name" value="TonB-dep_rcpt-like"/>
</dbReference>
<dbReference type="InterPro" id="IPR037066">
    <property type="entry name" value="Plug_dom_sf"/>
</dbReference>
<dbReference type="SUPFAM" id="SSF56935">
    <property type="entry name" value="Porins"/>
    <property type="match status" value="1"/>
</dbReference>
<evidence type="ECO:0000313" key="16">
    <source>
        <dbReference type="EMBL" id="TDP05657.1"/>
    </source>
</evidence>